<comment type="caution">
    <text evidence="1">The sequence shown here is derived from an EMBL/GenBank/DDBJ whole genome shotgun (WGS) entry which is preliminary data.</text>
</comment>
<gene>
    <name evidence="1" type="ORF">AQI95_42785</name>
</gene>
<sequence>MLSMSFGFRGGALIWSGNSFGQTAVALVYFGLHLRMEAELLGDALGADRGLVVHAAGPHGAGVQGAPLLVADRGGLDGVLPTFAGDQRPPSWTVRLRTSHLGLSTVDPQRDVLRFGVGEHVGQGAQPQSGATWHSKTTLGQQRADLVDPPADGRRSNLVDHGQGLVGQTGAQMDQGGQHPVGEGQFILRPGSTVPSTGAPAPPVTSGLTASLPAWREFFDQLAETLARQAAG</sequence>
<evidence type="ECO:0000313" key="1">
    <source>
        <dbReference type="EMBL" id="KUM96024.1"/>
    </source>
</evidence>
<keyword evidence="2" id="KW-1185">Reference proteome</keyword>
<dbReference type="EMBL" id="LMWN01000103">
    <property type="protein sequence ID" value="KUM96024.1"/>
    <property type="molecule type" value="Genomic_DNA"/>
</dbReference>
<organism evidence="1 2">
    <name type="scientific">Streptomyces yokosukanensis</name>
    <dbReference type="NCBI Taxonomy" id="67386"/>
    <lineage>
        <taxon>Bacteria</taxon>
        <taxon>Bacillati</taxon>
        <taxon>Actinomycetota</taxon>
        <taxon>Actinomycetes</taxon>
        <taxon>Kitasatosporales</taxon>
        <taxon>Streptomycetaceae</taxon>
        <taxon>Streptomyces</taxon>
    </lineage>
</organism>
<evidence type="ECO:0000313" key="2">
    <source>
        <dbReference type="Proteomes" id="UP000053127"/>
    </source>
</evidence>
<protein>
    <submittedName>
        <fullName evidence="1">Uncharacterized protein</fullName>
    </submittedName>
</protein>
<proteinExistence type="predicted"/>
<reference evidence="1 2" key="1">
    <citation type="submission" date="2015-10" db="EMBL/GenBank/DDBJ databases">
        <title>Draft genome sequence of Streptomyces yokosukanensis DSM 40224, type strain for the species Streptomyces yokosukanensis.</title>
        <authorList>
            <person name="Ruckert C."/>
            <person name="Winkler A."/>
            <person name="Kalinowski J."/>
            <person name="Kampfer P."/>
            <person name="Glaeser S."/>
        </authorList>
    </citation>
    <scope>NUCLEOTIDE SEQUENCE [LARGE SCALE GENOMIC DNA]</scope>
    <source>
        <strain evidence="1 2">DSM 40224</strain>
    </source>
</reference>
<dbReference type="Proteomes" id="UP000053127">
    <property type="component" value="Unassembled WGS sequence"/>
</dbReference>
<dbReference type="AlphaFoldDB" id="A0A101NMI6"/>
<accession>A0A101NMI6</accession>
<name>A0A101NMI6_9ACTN</name>